<keyword evidence="4" id="KW-1003">Cell membrane</keyword>
<evidence type="ECO:0000256" key="17">
    <source>
        <dbReference type="ARBA" id="ARBA00040123"/>
    </source>
</evidence>
<dbReference type="EMBL" id="CP002085">
    <property type="protein sequence ID" value="ADK84728.1"/>
    <property type="molecule type" value="Genomic_DNA"/>
</dbReference>
<evidence type="ECO:0000256" key="15">
    <source>
        <dbReference type="ARBA" id="ARBA00038456"/>
    </source>
</evidence>
<comment type="catalytic activity">
    <reaction evidence="21">
        <text>decanoyl-CoA + H2O = decanoate + CoA + H(+)</text>
        <dbReference type="Rhea" id="RHEA:40059"/>
        <dbReference type="ChEBI" id="CHEBI:15377"/>
        <dbReference type="ChEBI" id="CHEBI:15378"/>
        <dbReference type="ChEBI" id="CHEBI:27689"/>
        <dbReference type="ChEBI" id="CHEBI:57287"/>
        <dbReference type="ChEBI" id="CHEBI:61430"/>
    </reaction>
    <physiologicalReaction direction="left-to-right" evidence="21">
        <dbReference type="Rhea" id="RHEA:40060"/>
    </physiologicalReaction>
</comment>
<evidence type="ECO:0000256" key="19">
    <source>
        <dbReference type="ARBA" id="ARBA00047588"/>
    </source>
</evidence>
<dbReference type="GO" id="GO:0016790">
    <property type="term" value="F:thiolester hydrolase activity"/>
    <property type="evidence" value="ECO:0007669"/>
    <property type="project" value="UniProtKB-ARBA"/>
</dbReference>
<dbReference type="Proteomes" id="UP000009047">
    <property type="component" value="Chromosome"/>
</dbReference>
<sequence>MGVFDAPPLNDDGGCFACGRNNPVGLGMRVGFEDGAAVCRIVLPAHYQGWPGIAHGGVVATLLDEIMAHALIKSGSHGVTTGMEIAYKAPLMLEREVVVLGRVVELKSRLAVTHGEVRQADGDVLLAQATARFLLRKGGQ</sequence>
<accession>E1QGN5</accession>
<keyword evidence="7" id="KW-0378">Hydrolase</keyword>
<dbReference type="OrthoDB" id="5297685at2"/>
<dbReference type="EC" id="3.1.2.2" evidence="16"/>
<dbReference type="eggNOG" id="COG2050">
    <property type="taxonomic scope" value="Bacteria"/>
</dbReference>
<evidence type="ECO:0000256" key="16">
    <source>
        <dbReference type="ARBA" id="ARBA00038848"/>
    </source>
</evidence>
<evidence type="ECO:0000256" key="20">
    <source>
        <dbReference type="ARBA" id="ARBA00047734"/>
    </source>
</evidence>
<dbReference type="HOGENOM" id="CLU_089876_6_2_7"/>
<dbReference type="GO" id="GO:0016020">
    <property type="term" value="C:membrane"/>
    <property type="evidence" value="ECO:0007669"/>
    <property type="project" value="UniProtKB-SubCell"/>
</dbReference>
<keyword evidence="26" id="KW-1185">Reference proteome</keyword>
<dbReference type="InterPro" id="IPR052365">
    <property type="entry name" value="THEM4/THEM5_acyl-CoA_thioest"/>
</dbReference>
<keyword evidence="5" id="KW-0963">Cytoplasm</keyword>
<comment type="catalytic activity">
    <reaction evidence="22">
        <text>dodecanoyl-CoA + H2O = dodecanoate + CoA + H(+)</text>
        <dbReference type="Rhea" id="RHEA:30135"/>
        <dbReference type="ChEBI" id="CHEBI:15377"/>
        <dbReference type="ChEBI" id="CHEBI:15378"/>
        <dbReference type="ChEBI" id="CHEBI:18262"/>
        <dbReference type="ChEBI" id="CHEBI:57287"/>
        <dbReference type="ChEBI" id="CHEBI:57375"/>
    </reaction>
    <physiologicalReaction direction="left-to-right" evidence="22">
        <dbReference type="Rhea" id="RHEA:30136"/>
    </physiologicalReaction>
</comment>
<dbReference type="InterPro" id="IPR029069">
    <property type="entry name" value="HotDog_dom_sf"/>
</dbReference>
<evidence type="ECO:0000256" key="18">
    <source>
        <dbReference type="ARBA" id="ARBA00043210"/>
    </source>
</evidence>
<dbReference type="CDD" id="cd03443">
    <property type="entry name" value="PaaI_thioesterase"/>
    <property type="match status" value="1"/>
</dbReference>
<evidence type="ECO:0000256" key="4">
    <source>
        <dbReference type="ARBA" id="ARBA00022475"/>
    </source>
</evidence>
<comment type="catalytic activity">
    <reaction evidence="19">
        <text>octanoyl-CoA + H2O = octanoate + CoA + H(+)</text>
        <dbReference type="Rhea" id="RHEA:30143"/>
        <dbReference type="ChEBI" id="CHEBI:15377"/>
        <dbReference type="ChEBI" id="CHEBI:15378"/>
        <dbReference type="ChEBI" id="CHEBI:25646"/>
        <dbReference type="ChEBI" id="CHEBI:57287"/>
        <dbReference type="ChEBI" id="CHEBI:57386"/>
    </reaction>
    <physiologicalReaction direction="left-to-right" evidence="19">
        <dbReference type="Rhea" id="RHEA:30144"/>
    </physiologicalReaction>
</comment>
<evidence type="ECO:0000313" key="25">
    <source>
        <dbReference type="EMBL" id="ADK84728.1"/>
    </source>
</evidence>
<evidence type="ECO:0000256" key="6">
    <source>
        <dbReference type="ARBA" id="ARBA00022703"/>
    </source>
</evidence>
<dbReference type="Gene3D" id="3.10.129.10">
    <property type="entry name" value="Hotdog Thioesterase"/>
    <property type="match status" value="1"/>
</dbReference>
<comment type="similarity">
    <text evidence="15">Belongs to the THEM4/THEM5 thioesterase family.</text>
</comment>
<dbReference type="PANTHER" id="PTHR12418:SF19">
    <property type="entry name" value="ACYL-COENZYME A THIOESTERASE THEM4"/>
    <property type="match status" value="1"/>
</dbReference>
<comment type="catalytic activity">
    <reaction evidence="14">
        <text>(9Z)-octadecenoyl-CoA + H2O = (9Z)-octadecenoate + CoA + H(+)</text>
        <dbReference type="Rhea" id="RHEA:40139"/>
        <dbReference type="ChEBI" id="CHEBI:15377"/>
        <dbReference type="ChEBI" id="CHEBI:15378"/>
        <dbReference type="ChEBI" id="CHEBI:30823"/>
        <dbReference type="ChEBI" id="CHEBI:57287"/>
        <dbReference type="ChEBI" id="CHEBI:57387"/>
    </reaction>
    <physiologicalReaction direction="left-to-right" evidence="14">
        <dbReference type="Rhea" id="RHEA:40140"/>
    </physiologicalReaction>
</comment>
<protein>
    <recommendedName>
        <fullName evidence="17">Acyl-coenzyme A thioesterase THEM4</fullName>
        <ecNumber evidence="16">3.1.2.2</ecNumber>
    </recommendedName>
    <alternativeName>
        <fullName evidence="18">Thioesterase superfamily member 4</fullName>
    </alternativeName>
</protein>
<dbReference type="KEGG" id="dbr:Deba_1360"/>
<comment type="catalytic activity">
    <reaction evidence="23">
        <text>tetradecanoyl-CoA + H2O = tetradecanoate + CoA + H(+)</text>
        <dbReference type="Rhea" id="RHEA:40119"/>
        <dbReference type="ChEBI" id="CHEBI:15377"/>
        <dbReference type="ChEBI" id="CHEBI:15378"/>
        <dbReference type="ChEBI" id="CHEBI:30807"/>
        <dbReference type="ChEBI" id="CHEBI:57287"/>
        <dbReference type="ChEBI" id="CHEBI:57385"/>
    </reaction>
    <physiologicalReaction direction="left-to-right" evidence="23">
        <dbReference type="Rhea" id="RHEA:40120"/>
    </physiologicalReaction>
</comment>
<dbReference type="PANTHER" id="PTHR12418">
    <property type="entry name" value="ACYL-COENZYME A THIOESTERASE THEM4"/>
    <property type="match status" value="1"/>
</dbReference>
<dbReference type="GO" id="GO:0005737">
    <property type="term" value="C:cytoplasm"/>
    <property type="evidence" value="ECO:0007669"/>
    <property type="project" value="UniProtKB-SubCell"/>
</dbReference>
<comment type="subcellular location">
    <subcellularLocation>
        <location evidence="3">Cell projection</location>
        <location evidence="3">Ruffle membrane</location>
    </subcellularLocation>
    <subcellularLocation>
        <location evidence="2">Cytoplasm</location>
    </subcellularLocation>
    <subcellularLocation>
        <location evidence="1">Membrane</location>
        <topology evidence="1">Peripheral membrane protein</topology>
    </subcellularLocation>
</comment>
<evidence type="ECO:0000259" key="24">
    <source>
        <dbReference type="Pfam" id="PF03061"/>
    </source>
</evidence>
<dbReference type="AlphaFoldDB" id="E1QGN5"/>
<comment type="catalytic activity">
    <reaction evidence="13">
        <text>(5Z,8Z,11Z,14Z)-eicosatetraenoyl-CoA + H2O = (5Z,8Z,11Z,14Z)-eicosatetraenoate + CoA + H(+)</text>
        <dbReference type="Rhea" id="RHEA:40151"/>
        <dbReference type="ChEBI" id="CHEBI:15377"/>
        <dbReference type="ChEBI" id="CHEBI:15378"/>
        <dbReference type="ChEBI" id="CHEBI:32395"/>
        <dbReference type="ChEBI" id="CHEBI:57287"/>
        <dbReference type="ChEBI" id="CHEBI:57368"/>
    </reaction>
    <physiologicalReaction direction="left-to-right" evidence="13">
        <dbReference type="Rhea" id="RHEA:40152"/>
    </physiologicalReaction>
</comment>
<gene>
    <name evidence="25" type="ordered locus">Deba_1360</name>
</gene>
<evidence type="ECO:0000256" key="2">
    <source>
        <dbReference type="ARBA" id="ARBA00004496"/>
    </source>
</evidence>
<comment type="catalytic activity">
    <reaction evidence="20">
        <text>hexadecanoyl-CoA + H2O = hexadecanoate + CoA + H(+)</text>
        <dbReference type="Rhea" id="RHEA:16645"/>
        <dbReference type="ChEBI" id="CHEBI:7896"/>
        <dbReference type="ChEBI" id="CHEBI:15377"/>
        <dbReference type="ChEBI" id="CHEBI:15378"/>
        <dbReference type="ChEBI" id="CHEBI:57287"/>
        <dbReference type="ChEBI" id="CHEBI:57379"/>
        <dbReference type="EC" id="3.1.2.2"/>
    </reaction>
    <physiologicalReaction direction="left-to-right" evidence="20">
        <dbReference type="Rhea" id="RHEA:16646"/>
    </physiologicalReaction>
</comment>
<keyword evidence="8" id="KW-0276">Fatty acid metabolism</keyword>
<evidence type="ECO:0000256" key="8">
    <source>
        <dbReference type="ARBA" id="ARBA00022832"/>
    </source>
</evidence>
<keyword evidence="10" id="KW-0443">Lipid metabolism</keyword>
<dbReference type="InterPro" id="IPR006683">
    <property type="entry name" value="Thioestr_dom"/>
</dbReference>
<evidence type="ECO:0000256" key="22">
    <source>
        <dbReference type="ARBA" id="ARBA00048074"/>
    </source>
</evidence>
<keyword evidence="9" id="KW-0809">Transit peptide</keyword>
<dbReference type="SUPFAM" id="SSF54637">
    <property type="entry name" value="Thioesterase/thiol ester dehydrase-isomerase"/>
    <property type="match status" value="1"/>
</dbReference>
<reference evidence="25 26" key="1">
    <citation type="journal article" date="2010" name="Stand. Genomic Sci.">
        <title>Complete genome sequence of Desulfarculus baarsii type strain (2st14).</title>
        <authorList>
            <person name="Sun H."/>
            <person name="Spring S."/>
            <person name="Lapidus A."/>
            <person name="Davenport K."/>
            <person name="Del Rio T.G."/>
            <person name="Tice H."/>
            <person name="Nolan M."/>
            <person name="Copeland A."/>
            <person name="Cheng J.F."/>
            <person name="Lucas S."/>
            <person name="Tapia R."/>
            <person name="Goodwin L."/>
            <person name="Pitluck S."/>
            <person name="Ivanova N."/>
            <person name="Pagani I."/>
            <person name="Mavromatis K."/>
            <person name="Ovchinnikova G."/>
            <person name="Pati A."/>
            <person name="Chen A."/>
            <person name="Palaniappan K."/>
            <person name="Hauser L."/>
            <person name="Chang Y.J."/>
            <person name="Jeffries C.D."/>
            <person name="Detter J.C."/>
            <person name="Han C."/>
            <person name="Rohde M."/>
            <person name="Brambilla E."/>
            <person name="Goker M."/>
            <person name="Woyke T."/>
            <person name="Bristow J."/>
            <person name="Eisen J.A."/>
            <person name="Markowitz V."/>
            <person name="Hugenholtz P."/>
            <person name="Kyrpides N.C."/>
            <person name="Klenk H.P."/>
            <person name="Land M."/>
        </authorList>
    </citation>
    <scope>NUCLEOTIDE SEQUENCE [LARGE SCALE GENOMIC DNA]</scope>
    <source>
        <strain evidence="26">ATCC 33931 / DSM 2075 / LMG 7858 / VKM B-1802 / 2st14</strain>
    </source>
</reference>
<evidence type="ECO:0000256" key="12">
    <source>
        <dbReference type="ARBA" id="ARBA00023273"/>
    </source>
</evidence>
<keyword evidence="11" id="KW-0472">Membrane</keyword>
<organism evidence="25 26">
    <name type="scientific">Desulfarculus baarsii (strain ATCC 33931 / DSM 2075 / LMG 7858 / VKM B-1802 / 2st14)</name>
    <dbReference type="NCBI Taxonomy" id="644282"/>
    <lineage>
        <taxon>Bacteria</taxon>
        <taxon>Pseudomonadati</taxon>
        <taxon>Thermodesulfobacteriota</taxon>
        <taxon>Desulfarculia</taxon>
        <taxon>Desulfarculales</taxon>
        <taxon>Desulfarculaceae</taxon>
        <taxon>Desulfarculus</taxon>
    </lineage>
</organism>
<name>E1QGN5_DESB2</name>
<evidence type="ECO:0000256" key="9">
    <source>
        <dbReference type="ARBA" id="ARBA00022946"/>
    </source>
</evidence>
<evidence type="ECO:0000313" key="26">
    <source>
        <dbReference type="Proteomes" id="UP000009047"/>
    </source>
</evidence>
<evidence type="ECO:0000256" key="3">
    <source>
        <dbReference type="ARBA" id="ARBA00004632"/>
    </source>
</evidence>
<evidence type="ECO:0000256" key="7">
    <source>
        <dbReference type="ARBA" id="ARBA00022801"/>
    </source>
</evidence>
<evidence type="ECO:0000256" key="5">
    <source>
        <dbReference type="ARBA" id="ARBA00022490"/>
    </source>
</evidence>
<evidence type="ECO:0000256" key="11">
    <source>
        <dbReference type="ARBA" id="ARBA00023136"/>
    </source>
</evidence>
<dbReference type="STRING" id="644282.Deba_1360"/>
<evidence type="ECO:0000256" key="1">
    <source>
        <dbReference type="ARBA" id="ARBA00004170"/>
    </source>
</evidence>
<dbReference type="RefSeq" id="WP_013258181.1">
    <property type="nucleotide sequence ID" value="NC_014365.1"/>
</dbReference>
<evidence type="ECO:0000256" key="23">
    <source>
        <dbReference type="ARBA" id="ARBA00048180"/>
    </source>
</evidence>
<evidence type="ECO:0000256" key="21">
    <source>
        <dbReference type="ARBA" id="ARBA00047969"/>
    </source>
</evidence>
<evidence type="ECO:0000256" key="10">
    <source>
        <dbReference type="ARBA" id="ARBA00023098"/>
    </source>
</evidence>
<proteinExistence type="inferred from homology"/>
<evidence type="ECO:0000256" key="13">
    <source>
        <dbReference type="ARBA" id="ARBA00035852"/>
    </source>
</evidence>
<evidence type="ECO:0000256" key="14">
    <source>
        <dbReference type="ARBA" id="ARBA00037002"/>
    </source>
</evidence>
<keyword evidence="6" id="KW-0053">Apoptosis</keyword>
<feature type="domain" description="Thioesterase" evidence="24">
    <location>
        <begin position="52"/>
        <end position="124"/>
    </location>
</feature>
<dbReference type="Pfam" id="PF03061">
    <property type="entry name" value="4HBT"/>
    <property type="match status" value="1"/>
</dbReference>
<keyword evidence="12" id="KW-0966">Cell projection</keyword>
<dbReference type="GO" id="GO:0006631">
    <property type="term" value="P:fatty acid metabolic process"/>
    <property type="evidence" value="ECO:0007669"/>
    <property type="project" value="UniProtKB-KW"/>
</dbReference>